<gene>
    <name evidence="1" type="ORF">DR78_906</name>
</gene>
<name>A0AAW3DBY1_9GAMM</name>
<dbReference type="Proteomes" id="UP000029117">
    <property type="component" value="Unassembled WGS sequence"/>
</dbReference>
<dbReference type="RefSeq" id="WP_196242916.1">
    <property type="nucleotide sequence ID" value="NZ_JACTRW010000001.1"/>
</dbReference>
<dbReference type="EMBL" id="JOUE01000006">
    <property type="protein sequence ID" value="KFJ42970.1"/>
    <property type="molecule type" value="Genomic_DNA"/>
</dbReference>
<dbReference type="AlphaFoldDB" id="A0AAW3DBY1"/>
<organism evidence="1 2">
    <name type="scientific">Francisella philomiragia</name>
    <dbReference type="NCBI Taxonomy" id="28110"/>
    <lineage>
        <taxon>Bacteria</taxon>
        <taxon>Pseudomonadati</taxon>
        <taxon>Pseudomonadota</taxon>
        <taxon>Gammaproteobacteria</taxon>
        <taxon>Thiotrichales</taxon>
        <taxon>Francisellaceae</taxon>
        <taxon>Francisella</taxon>
    </lineage>
</organism>
<proteinExistence type="predicted"/>
<evidence type="ECO:0000313" key="1">
    <source>
        <dbReference type="EMBL" id="KFJ42970.1"/>
    </source>
</evidence>
<evidence type="ECO:0000313" key="2">
    <source>
        <dbReference type="Proteomes" id="UP000029117"/>
    </source>
</evidence>
<accession>A0AAW3DBY1</accession>
<protein>
    <submittedName>
        <fullName evidence="1">Uncharacterized protein</fullName>
    </submittedName>
</protein>
<reference evidence="1 2" key="1">
    <citation type="submission" date="2014-04" db="EMBL/GenBank/DDBJ databases">
        <authorList>
            <person name="Bishop-Lilly K.A."/>
            <person name="Broomall S.M."/>
            <person name="Chain P.S."/>
            <person name="Chertkov O."/>
            <person name="Coyne S.R."/>
            <person name="Daligault H.E."/>
            <person name="Davenport K.W."/>
            <person name="Erkkila T."/>
            <person name="Frey K.G."/>
            <person name="Gibbons H.S."/>
            <person name="Gu W."/>
            <person name="Jaissle J."/>
            <person name="Johnson S.L."/>
            <person name="Koroleva G.I."/>
            <person name="Ladner J.T."/>
            <person name="Lo C.-C."/>
            <person name="Minogue T.D."/>
            <person name="Munk C."/>
            <person name="Palacios G.F."/>
            <person name="Redden C.L."/>
            <person name="Rosenzweig C.N."/>
            <person name="Scholz M.B."/>
            <person name="Teshima H."/>
            <person name="Xu Y."/>
        </authorList>
    </citation>
    <scope>NUCLEOTIDE SEQUENCE [LARGE SCALE GENOMIC DNA]</scope>
    <source>
        <strain evidence="1 2">FAJ</strain>
    </source>
</reference>
<sequence>MIILPISIYANNGYTILSINNKVDIPLPKDMQRLIVLDNGIYAAVMNDENDKNIYYRTVSLEELKKLGAKDSVYKFLDDSFNSSLDNPSNDFQKILIKGKFIKSDNPNVKIYSYRDGNYISNHVYSKDLNFAVLINYDSKYQGYINLIKETKIRG</sequence>
<comment type="caution">
    <text evidence="1">The sequence shown here is derived from an EMBL/GenBank/DDBJ whole genome shotgun (WGS) entry which is preliminary data.</text>
</comment>